<protein>
    <recommendedName>
        <fullName evidence="4">Reverse transcriptase</fullName>
    </recommendedName>
</protein>
<name>A0AAD7YP96_MYTSE</name>
<keyword evidence="3" id="KW-1185">Reference proteome</keyword>
<evidence type="ECO:0000256" key="1">
    <source>
        <dbReference type="SAM" id="MobiDB-lite"/>
    </source>
</evidence>
<accession>A0AAD7YP96</accession>
<comment type="caution">
    <text evidence="2">The sequence shown here is derived from an EMBL/GenBank/DDBJ whole genome shotgun (WGS) entry which is preliminary data.</text>
</comment>
<evidence type="ECO:0008006" key="4">
    <source>
        <dbReference type="Google" id="ProtNLM"/>
    </source>
</evidence>
<reference evidence="2" key="1">
    <citation type="submission" date="2023-03" db="EMBL/GenBank/DDBJ databases">
        <title>Chromosome-level genomes of two armyworms, Mythimna separata and Mythimna loreyi, provide insights into the biosynthesis and reception of sex pheromones.</title>
        <authorList>
            <person name="Zhao H."/>
        </authorList>
    </citation>
    <scope>NUCLEOTIDE SEQUENCE</scope>
    <source>
        <strain evidence="2">BeijingLab</strain>
        <tissue evidence="2">Pupa</tissue>
    </source>
</reference>
<dbReference type="Proteomes" id="UP001231518">
    <property type="component" value="Chromosome 12"/>
</dbReference>
<feature type="region of interest" description="Disordered" evidence="1">
    <location>
        <begin position="163"/>
        <end position="209"/>
    </location>
</feature>
<gene>
    <name evidence="2" type="ORF">PYW07_002257</name>
</gene>
<dbReference type="EMBL" id="JARGEI010000013">
    <property type="protein sequence ID" value="KAJ8721482.1"/>
    <property type="molecule type" value="Genomic_DNA"/>
</dbReference>
<sequence length="227" mass="25682">MHDLHVEMQRRGETPLPRQVAVWRTEFRRDLRVAWRLRLSQPSAGHAVIAAVSPLFEEWLERGHGVLSFRITQVLTGHGKFGRFLHRMKEERTPGCRHCVDRPEDTVKLTVECPAWAEHRRVLEEAIGSGDLLRRALVQAMVRSEEAGASGEHGIRKVVTVSPRSKATKERGRGLVSMSLTRPPALPKSGRSHSDDAPTGKKAMRYHQTDDGAKRWKIISLAEGYHK</sequence>
<proteinExistence type="predicted"/>
<evidence type="ECO:0000313" key="2">
    <source>
        <dbReference type="EMBL" id="KAJ8721482.1"/>
    </source>
</evidence>
<evidence type="ECO:0000313" key="3">
    <source>
        <dbReference type="Proteomes" id="UP001231518"/>
    </source>
</evidence>
<organism evidence="2 3">
    <name type="scientific">Mythimna separata</name>
    <name type="common">Oriental armyworm</name>
    <name type="synonym">Pseudaletia separata</name>
    <dbReference type="NCBI Taxonomy" id="271217"/>
    <lineage>
        <taxon>Eukaryota</taxon>
        <taxon>Metazoa</taxon>
        <taxon>Ecdysozoa</taxon>
        <taxon>Arthropoda</taxon>
        <taxon>Hexapoda</taxon>
        <taxon>Insecta</taxon>
        <taxon>Pterygota</taxon>
        <taxon>Neoptera</taxon>
        <taxon>Endopterygota</taxon>
        <taxon>Lepidoptera</taxon>
        <taxon>Glossata</taxon>
        <taxon>Ditrysia</taxon>
        <taxon>Noctuoidea</taxon>
        <taxon>Noctuidae</taxon>
        <taxon>Noctuinae</taxon>
        <taxon>Hadenini</taxon>
        <taxon>Mythimna</taxon>
    </lineage>
</organism>
<dbReference type="AlphaFoldDB" id="A0AAD7YP96"/>